<feature type="domain" description="Tetrapyrrole biosynthesis uroporphyrinogen III synthase" evidence="13">
    <location>
        <begin position="26"/>
        <end position="249"/>
    </location>
</feature>
<dbReference type="Proteomes" id="UP000789390">
    <property type="component" value="Unassembled WGS sequence"/>
</dbReference>
<dbReference type="Pfam" id="PF02602">
    <property type="entry name" value="HEM4"/>
    <property type="match status" value="1"/>
</dbReference>
<keyword evidence="6" id="KW-0627">Porphyrin biosynthesis</keyword>
<evidence type="ECO:0000256" key="6">
    <source>
        <dbReference type="ARBA" id="ARBA00023244"/>
    </source>
</evidence>
<keyword evidence="4" id="KW-0350">Heme biosynthesis</keyword>
<evidence type="ECO:0000256" key="7">
    <source>
        <dbReference type="ARBA" id="ARBA00031702"/>
    </source>
</evidence>
<dbReference type="AlphaFoldDB" id="A0A8J2RFR4"/>
<dbReference type="Gene3D" id="3.40.50.10090">
    <property type="match status" value="2"/>
</dbReference>
<dbReference type="InterPro" id="IPR036108">
    <property type="entry name" value="4pyrrol_syn_uPrphyn_synt_sf"/>
</dbReference>
<organism evidence="14 15">
    <name type="scientific">Daphnia galeata</name>
    <dbReference type="NCBI Taxonomy" id="27404"/>
    <lineage>
        <taxon>Eukaryota</taxon>
        <taxon>Metazoa</taxon>
        <taxon>Ecdysozoa</taxon>
        <taxon>Arthropoda</taxon>
        <taxon>Crustacea</taxon>
        <taxon>Branchiopoda</taxon>
        <taxon>Diplostraca</taxon>
        <taxon>Cladocera</taxon>
        <taxon>Anomopoda</taxon>
        <taxon>Daphniidae</taxon>
        <taxon>Daphnia</taxon>
    </lineage>
</organism>
<dbReference type="SUPFAM" id="SSF69618">
    <property type="entry name" value="HemD-like"/>
    <property type="match status" value="1"/>
</dbReference>
<accession>A0A8J2RFR4</accession>
<evidence type="ECO:0000259" key="13">
    <source>
        <dbReference type="Pfam" id="PF02602"/>
    </source>
</evidence>
<evidence type="ECO:0000256" key="5">
    <source>
        <dbReference type="ARBA" id="ARBA00023239"/>
    </source>
</evidence>
<dbReference type="InterPro" id="IPR039793">
    <property type="entry name" value="UROS/Hem4"/>
</dbReference>
<keyword evidence="5" id="KW-0456">Lyase</keyword>
<comment type="catalytic activity">
    <reaction evidence="10">
        <text>hydroxymethylbilane = uroporphyrinogen III + H2O</text>
        <dbReference type="Rhea" id="RHEA:18965"/>
        <dbReference type="ChEBI" id="CHEBI:15377"/>
        <dbReference type="ChEBI" id="CHEBI:57308"/>
        <dbReference type="ChEBI" id="CHEBI:57845"/>
        <dbReference type="EC" id="4.2.1.75"/>
    </reaction>
</comment>
<evidence type="ECO:0000256" key="11">
    <source>
        <dbReference type="ARBA" id="ARBA00060039"/>
    </source>
</evidence>
<comment type="function">
    <text evidence="11">Catalyzes cyclization of the linear tetrapyrrole, hydroxymethylbilane, to the macrocyclic uroporphyrinogen III, the branch point for the various sub-pathways leading to the wide diversity of porphyrins. Porphyrins act as cofactors for a multitude of enzymes that perform a variety of processes within the cell such as methionine synthesis (vitamin B12) or oxygen transport (heme).</text>
</comment>
<dbReference type="OrthoDB" id="5595751at2759"/>
<sequence length="345" mass="37608">MSGGSRGIVALFKSTDENTSNDDRYLSILEENNFTGILIPTLSFQFQTENLRKCLNQPEKYSGLILTSQRSAESVRKAVADLPNAWQDKRHYCVGMKTAHTAATLLGLKNLTGQDCGNAENLSSLIVQEFQNGYLPLPLLFPCSNLKMDTLPRTLAQHDVSFDTVNSYVTVPHPQLHDFVLQLSHRVPNYLVFFSPSGVNFSLPLIRELDLIANAKIISIGVTTARALEDSEICVSRTCEKPTPEELIAAINSLETMVYISSGGQVVQSDGGWSIQKVKRTFWNFIDGVLLFFQTLVSPGSNRRGSRYVTQYGTPGSSGSGTQRRIGRPGNVSGVAAPPCGTGGG</sequence>
<evidence type="ECO:0000256" key="4">
    <source>
        <dbReference type="ARBA" id="ARBA00023133"/>
    </source>
</evidence>
<dbReference type="UniPathway" id="UPA00251">
    <property type="reaction ID" value="UER00320"/>
</dbReference>
<evidence type="ECO:0000313" key="15">
    <source>
        <dbReference type="Proteomes" id="UP000789390"/>
    </source>
</evidence>
<evidence type="ECO:0000256" key="12">
    <source>
        <dbReference type="SAM" id="MobiDB-lite"/>
    </source>
</evidence>
<dbReference type="PANTHER" id="PTHR12390:SF0">
    <property type="entry name" value="UROPORPHYRINOGEN-III SYNTHASE"/>
    <property type="match status" value="1"/>
</dbReference>
<name>A0A8J2RFR4_9CRUS</name>
<evidence type="ECO:0000256" key="10">
    <source>
        <dbReference type="ARBA" id="ARBA00048617"/>
    </source>
</evidence>
<dbReference type="GO" id="GO:0006785">
    <property type="term" value="P:heme B biosynthetic process"/>
    <property type="evidence" value="ECO:0007669"/>
    <property type="project" value="UniProtKB-ARBA"/>
</dbReference>
<dbReference type="Pfam" id="PF10961">
    <property type="entry name" value="SelK_SelG"/>
    <property type="match status" value="1"/>
</dbReference>
<dbReference type="GO" id="GO:0004852">
    <property type="term" value="F:uroporphyrinogen-III synthase activity"/>
    <property type="evidence" value="ECO:0007669"/>
    <property type="project" value="UniProtKB-EC"/>
</dbReference>
<comment type="caution">
    <text evidence="14">The sequence shown here is derived from an EMBL/GenBank/DDBJ whole genome shotgun (WGS) entry which is preliminary data.</text>
</comment>
<proteinExistence type="inferred from homology"/>
<dbReference type="EC" id="4.2.1.75" evidence="3"/>
<dbReference type="GO" id="GO:0005829">
    <property type="term" value="C:cytosol"/>
    <property type="evidence" value="ECO:0007669"/>
    <property type="project" value="TreeGrafter"/>
</dbReference>
<dbReference type="InterPro" id="IPR003754">
    <property type="entry name" value="4pyrrol_synth_uPrphyn_synth"/>
</dbReference>
<dbReference type="FunFam" id="3.40.50.10090:FF:000003">
    <property type="entry name" value="uroporphyrinogen-III synthase"/>
    <property type="match status" value="1"/>
</dbReference>
<dbReference type="CDD" id="cd06578">
    <property type="entry name" value="HemD"/>
    <property type="match status" value="1"/>
</dbReference>
<protein>
    <recommendedName>
        <fullName evidence="9">Uroporphyrinogen-III synthase</fullName>
        <ecNumber evidence="3">4.2.1.75</ecNumber>
    </recommendedName>
    <alternativeName>
        <fullName evidence="8">Hydroxymethylbilane hydrolyase [cyclizing]</fullName>
    </alternativeName>
    <alternativeName>
        <fullName evidence="7">Uroporphyrinogen-III cosynthase</fullName>
    </alternativeName>
</protein>
<feature type="compositionally biased region" description="Polar residues" evidence="12">
    <location>
        <begin position="304"/>
        <end position="323"/>
    </location>
</feature>
<dbReference type="GO" id="GO:0006782">
    <property type="term" value="P:protoporphyrinogen IX biosynthetic process"/>
    <property type="evidence" value="ECO:0007669"/>
    <property type="project" value="UniProtKB-UniPathway"/>
</dbReference>
<evidence type="ECO:0000256" key="8">
    <source>
        <dbReference type="ARBA" id="ARBA00032649"/>
    </source>
</evidence>
<dbReference type="InterPro" id="IPR024491">
    <property type="entry name" value="Se_SelK/SelG"/>
</dbReference>
<reference evidence="14" key="1">
    <citation type="submission" date="2021-11" db="EMBL/GenBank/DDBJ databases">
        <authorList>
            <person name="Schell T."/>
        </authorList>
    </citation>
    <scope>NUCLEOTIDE SEQUENCE</scope>
    <source>
        <strain evidence="14">M5</strain>
    </source>
</reference>
<dbReference type="PANTHER" id="PTHR12390">
    <property type="entry name" value="UROPORPHYRINOGEN III SYNTHASE"/>
    <property type="match status" value="1"/>
</dbReference>
<comment type="pathway">
    <text evidence="1">Porphyrin-containing compound metabolism; protoporphyrin-IX biosynthesis; coproporphyrinogen-III from 5-aminolevulinate: step 3/4.</text>
</comment>
<evidence type="ECO:0000256" key="3">
    <source>
        <dbReference type="ARBA" id="ARBA00013109"/>
    </source>
</evidence>
<dbReference type="GO" id="GO:0006780">
    <property type="term" value="P:uroporphyrinogen III biosynthetic process"/>
    <property type="evidence" value="ECO:0007669"/>
    <property type="project" value="InterPro"/>
</dbReference>
<keyword evidence="15" id="KW-1185">Reference proteome</keyword>
<evidence type="ECO:0000256" key="2">
    <source>
        <dbReference type="ARBA" id="ARBA00008133"/>
    </source>
</evidence>
<feature type="region of interest" description="Disordered" evidence="12">
    <location>
        <begin position="304"/>
        <end position="345"/>
    </location>
</feature>
<dbReference type="EMBL" id="CAKKLH010000001">
    <property type="protein sequence ID" value="CAH0098230.1"/>
    <property type="molecule type" value="Genomic_DNA"/>
</dbReference>
<evidence type="ECO:0000313" key="14">
    <source>
        <dbReference type="EMBL" id="CAH0098230.1"/>
    </source>
</evidence>
<gene>
    <name evidence="14" type="ORF">DGAL_LOCUS277</name>
</gene>
<comment type="similarity">
    <text evidence="2">Belongs to the uroporphyrinogen-III synthase family.</text>
</comment>
<evidence type="ECO:0000256" key="9">
    <source>
        <dbReference type="ARBA" id="ARBA00040167"/>
    </source>
</evidence>
<evidence type="ECO:0000256" key="1">
    <source>
        <dbReference type="ARBA" id="ARBA00004772"/>
    </source>
</evidence>